<protein>
    <recommendedName>
        <fullName evidence="1">Homing endonuclease LAGLIDADG domain-containing protein</fullName>
    </recommendedName>
</protein>
<dbReference type="AlphaFoldDB" id="A0A291LJE8"/>
<reference evidence="2" key="1">
    <citation type="submission" date="2017-02" db="EMBL/GenBank/DDBJ databases">
        <title>Fungal Comparative Genomics of Melanconis species and Ophiognomonia clavigignenti-juglandacearum at Different Phylogenetic Distances.</title>
        <authorList>
            <person name="Demers J.E."/>
            <person name="Castlebury L.A."/>
        </authorList>
    </citation>
    <scope>NUCLEOTIDE SEQUENCE</scope>
    <source>
        <strain evidence="2">CBS 121083</strain>
    </source>
</reference>
<dbReference type="GO" id="GO:0005739">
    <property type="term" value="C:mitochondrion"/>
    <property type="evidence" value="ECO:0007669"/>
    <property type="project" value="UniProtKB-ARBA"/>
</dbReference>
<dbReference type="InterPro" id="IPR027434">
    <property type="entry name" value="Homing_endonucl"/>
</dbReference>
<dbReference type="InterPro" id="IPR004860">
    <property type="entry name" value="LAGLIDADG_dom"/>
</dbReference>
<name>A0A291LJE8_9PEZI</name>
<sequence>MVNILQDRNKTKYYLSLNFSISQHDRDSNLFNGLIKYLNCGRCTYGRNEVNFIISKFGDLNNKIIPIFNQCPMLGTKQADFLDFCKIAKLVENKEHLRIIKKKCIFFYKRPRNIERSDVAWEQRCWKNKNNKK</sequence>
<dbReference type="Pfam" id="PF00961">
    <property type="entry name" value="LAGLIDADG_1"/>
    <property type="match status" value="1"/>
</dbReference>
<geneLocation type="mitochondrion" evidence="2"/>
<dbReference type="GO" id="GO:0004519">
    <property type="term" value="F:endonuclease activity"/>
    <property type="evidence" value="ECO:0007669"/>
    <property type="project" value="InterPro"/>
</dbReference>
<dbReference type="Gene3D" id="3.10.28.10">
    <property type="entry name" value="Homing endonucleases"/>
    <property type="match status" value="1"/>
</dbReference>
<feature type="domain" description="Homing endonuclease LAGLIDADG" evidence="1">
    <location>
        <begin position="5"/>
        <end position="87"/>
    </location>
</feature>
<evidence type="ECO:0000259" key="1">
    <source>
        <dbReference type="Pfam" id="PF00961"/>
    </source>
</evidence>
<dbReference type="PANTHER" id="PTHR36181">
    <property type="entry name" value="INTRON-ENCODED ENDONUCLEASE AI3-RELATED"/>
    <property type="match status" value="1"/>
</dbReference>
<proteinExistence type="predicted"/>
<dbReference type="SUPFAM" id="SSF55608">
    <property type="entry name" value="Homing endonucleases"/>
    <property type="match status" value="1"/>
</dbReference>
<dbReference type="PANTHER" id="PTHR36181:SF4">
    <property type="entry name" value="LAGLIDADG ENDONUCLEASE"/>
    <property type="match status" value="1"/>
</dbReference>
<dbReference type="EMBL" id="KY575057">
    <property type="protein sequence ID" value="ATI20520.1"/>
    <property type="molecule type" value="Genomic_DNA"/>
</dbReference>
<evidence type="ECO:0000313" key="2">
    <source>
        <dbReference type="EMBL" id="ATI20520.1"/>
    </source>
</evidence>
<dbReference type="InterPro" id="IPR051289">
    <property type="entry name" value="LAGLIDADG_Endonuclease"/>
</dbReference>
<gene>
    <name evidence="2" type="primary">orf133</name>
</gene>
<keyword evidence="2" id="KW-0496">Mitochondrion</keyword>
<accession>A0A291LJE8</accession>
<organism evidence="2">
    <name type="scientific">Juglanconis juglandina</name>
    <dbReference type="NCBI Taxonomy" id="1940567"/>
    <lineage>
        <taxon>Eukaryota</taxon>
        <taxon>Fungi</taxon>
        <taxon>Dikarya</taxon>
        <taxon>Ascomycota</taxon>
        <taxon>Pezizomycotina</taxon>
        <taxon>Sordariomycetes</taxon>
        <taxon>Sordariomycetidae</taxon>
        <taxon>Diaporthales</taxon>
        <taxon>Juglanconidaceae</taxon>
        <taxon>Juglanconis</taxon>
    </lineage>
</organism>